<dbReference type="GO" id="GO:0043025">
    <property type="term" value="C:neuronal cell body"/>
    <property type="evidence" value="ECO:0007669"/>
    <property type="project" value="TreeGrafter"/>
</dbReference>
<accession>A0A8N1S4Q4</accession>
<dbReference type="GeneID" id="105423022"/>
<evidence type="ECO:0000256" key="8">
    <source>
        <dbReference type="RuleBase" id="RU363108"/>
    </source>
</evidence>
<comment type="subcellular location">
    <subcellularLocation>
        <location evidence="1 8">Cell membrane</location>
        <topology evidence="1 8">Multi-pass membrane protein</topology>
    </subcellularLocation>
</comment>
<dbReference type="GO" id="GO:0007165">
    <property type="term" value="P:signal transduction"/>
    <property type="evidence" value="ECO:0007669"/>
    <property type="project" value="UniProtKB-KW"/>
</dbReference>
<evidence type="ECO:0000256" key="1">
    <source>
        <dbReference type="ARBA" id="ARBA00004651"/>
    </source>
</evidence>
<sequence length="391" mass="45508">MELKKKQFLMSTGQSLETISHFLGLNLSSYIGRLYSLVLILLFSFLSQISWRSVCTEHCEKHLTIKFMAIARFFLSTFFVLTTLSISIFHPKQFAFLREEIFIIDSIFESYGAKFSDEDIFFTKYIQDIATAIITLFVIMENAYDIITNNSFQLICFFLHDWYFLLYELVMSGLFAHYINDIYLRFRKLNKIAIKYSRENLSISCIGFSTNSNSFNKCDSTVIIKIRLLQHIHHELYILATKTNTNFGLQLLIDSVLSLNNIIFLLYDMYRDMEKDNNNTGMLIIPIIFVSFYALRFLYISYVCQRLRNKFRQTAIILHNGFLENKSSRAEVIHFSLQLIHENLIFTALGLYEINIPLICSIAGAAVTYLVMFIQLDTIKFAIANNNGTTK</sequence>
<comment type="caution">
    <text evidence="8">Lacks conserved residue(s) required for the propagation of feature annotation.</text>
</comment>
<keyword evidence="6 8" id="KW-0675">Receptor</keyword>
<dbReference type="GO" id="GO:0030424">
    <property type="term" value="C:axon"/>
    <property type="evidence" value="ECO:0007669"/>
    <property type="project" value="TreeGrafter"/>
</dbReference>
<dbReference type="Proteomes" id="UP000504615">
    <property type="component" value="Unplaced"/>
</dbReference>
<evidence type="ECO:0000313" key="10">
    <source>
        <dbReference type="RefSeq" id="XP_025073077.1"/>
    </source>
</evidence>
<keyword evidence="2 8" id="KW-1003">Cell membrane</keyword>
<dbReference type="PANTHER" id="PTHR21143:SF133">
    <property type="entry name" value="GUSTATORY AND PHEROMONE RECEPTOR 32A-RELATED"/>
    <property type="match status" value="1"/>
</dbReference>
<keyword evidence="3 8" id="KW-0812">Transmembrane</keyword>
<dbReference type="PANTHER" id="PTHR21143">
    <property type="entry name" value="INVERTEBRATE GUSTATORY RECEPTOR"/>
    <property type="match status" value="1"/>
</dbReference>
<dbReference type="GO" id="GO:0050909">
    <property type="term" value="P:sensory perception of taste"/>
    <property type="evidence" value="ECO:0007669"/>
    <property type="project" value="InterPro"/>
</dbReference>
<feature type="transmembrane region" description="Helical" evidence="8">
    <location>
        <begin position="162"/>
        <end position="179"/>
    </location>
</feature>
<protein>
    <recommendedName>
        <fullName evidence="8">Gustatory receptor</fullName>
    </recommendedName>
</protein>
<evidence type="ECO:0000256" key="5">
    <source>
        <dbReference type="ARBA" id="ARBA00023136"/>
    </source>
</evidence>
<keyword evidence="9" id="KW-1185">Reference proteome</keyword>
<comment type="similarity">
    <text evidence="8">Belongs to the insect chemoreceptor superfamily. Gustatory receptor (GR) family.</text>
</comment>
<evidence type="ECO:0000256" key="2">
    <source>
        <dbReference type="ARBA" id="ARBA00022475"/>
    </source>
</evidence>
<comment type="function">
    <text evidence="8">Gustatory receptor which mediates acceptance or avoidance behavior, depending on its substrates.</text>
</comment>
<feature type="transmembrane region" description="Helical" evidence="8">
    <location>
        <begin position="70"/>
        <end position="89"/>
    </location>
</feature>
<evidence type="ECO:0000256" key="3">
    <source>
        <dbReference type="ARBA" id="ARBA00022692"/>
    </source>
</evidence>
<dbReference type="AlphaFoldDB" id="A0A8N1S4Q4"/>
<dbReference type="GO" id="GO:0007635">
    <property type="term" value="P:chemosensory behavior"/>
    <property type="evidence" value="ECO:0007669"/>
    <property type="project" value="TreeGrafter"/>
</dbReference>
<keyword evidence="7 8" id="KW-0807">Transducer</keyword>
<dbReference type="OrthoDB" id="6366728at2759"/>
<dbReference type="Pfam" id="PF08395">
    <property type="entry name" value="7tm_7"/>
    <property type="match status" value="1"/>
</dbReference>
<dbReference type="RefSeq" id="XP_025073077.1">
    <property type="nucleotide sequence ID" value="XM_025217292.1"/>
</dbReference>
<dbReference type="GO" id="GO:0005886">
    <property type="term" value="C:plasma membrane"/>
    <property type="evidence" value="ECO:0007669"/>
    <property type="project" value="UniProtKB-SubCell"/>
</dbReference>
<dbReference type="InterPro" id="IPR013604">
    <property type="entry name" value="7TM_chemorcpt"/>
</dbReference>
<evidence type="ECO:0000256" key="7">
    <source>
        <dbReference type="ARBA" id="ARBA00023224"/>
    </source>
</evidence>
<gene>
    <name evidence="10" type="primary">LOC105423022</name>
</gene>
<evidence type="ECO:0000256" key="4">
    <source>
        <dbReference type="ARBA" id="ARBA00022989"/>
    </source>
</evidence>
<feature type="transmembrane region" description="Helical" evidence="8">
    <location>
        <begin position="30"/>
        <end position="49"/>
    </location>
</feature>
<feature type="transmembrane region" description="Helical" evidence="8">
    <location>
        <begin position="282"/>
        <end position="304"/>
    </location>
</feature>
<evidence type="ECO:0000256" key="6">
    <source>
        <dbReference type="ARBA" id="ARBA00023170"/>
    </source>
</evidence>
<feature type="transmembrane region" description="Helical" evidence="8">
    <location>
        <begin position="251"/>
        <end position="270"/>
    </location>
</feature>
<name>A0A8N1S4Q4_9HYME</name>
<dbReference type="GO" id="GO:0008049">
    <property type="term" value="P:male courtship behavior"/>
    <property type="evidence" value="ECO:0007669"/>
    <property type="project" value="TreeGrafter"/>
</dbReference>
<reference evidence="10" key="1">
    <citation type="submission" date="2025-08" db="UniProtKB">
        <authorList>
            <consortium name="RefSeq"/>
        </authorList>
    </citation>
    <scope>IDENTIFICATION</scope>
</reference>
<evidence type="ECO:0000313" key="9">
    <source>
        <dbReference type="Proteomes" id="UP000504615"/>
    </source>
</evidence>
<dbReference type="GO" id="GO:0030425">
    <property type="term" value="C:dendrite"/>
    <property type="evidence" value="ECO:0007669"/>
    <property type="project" value="TreeGrafter"/>
</dbReference>
<organism evidence="9 10">
    <name type="scientific">Pogonomyrmex barbatus</name>
    <name type="common">red harvester ant</name>
    <dbReference type="NCBI Taxonomy" id="144034"/>
    <lineage>
        <taxon>Eukaryota</taxon>
        <taxon>Metazoa</taxon>
        <taxon>Ecdysozoa</taxon>
        <taxon>Arthropoda</taxon>
        <taxon>Hexapoda</taxon>
        <taxon>Insecta</taxon>
        <taxon>Pterygota</taxon>
        <taxon>Neoptera</taxon>
        <taxon>Endopterygota</taxon>
        <taxon>Hymenoptera</taxon>
        <taxon>Apocrita</taxon>
        <taxon>Aculeata</taxon>
        <taxon>Formicoidea</taxon>
        <taxon>Formicidae</taxon>
        <taxon>Myrmicinae</taxon>
        <taxon>Pogonomyrmex</taxon>
    </lineage>
</organism>
<keyword evidence="4 8" id="KW-1133">Transmembrane helix</keyword>
<keyword evidence="5 8" id="KW-0472">Membrane</keyword>
<proteinExistence type="inferred from homology"/>